<keyword evidence="2" id="KW-1185">Reference proteome</keyword>
<reference evidence="1" key="1">
    <citation type="submission" date="2022-07" db="EMBL/GenBank/DDBJ databases">
        <title>Genome Sequence of Phlebia brevispora.</title>
        <authorList>
            <person name="Buettner E."/>
        </authorList>
    </citation>
    <scope>NUCLEOTIDE SEQUENCE</scope>
    <source>
        <strain evidence="1">MPL23</strain>
    </source>
</reference>
<name>A0ACC1T532_9APHY</name>
<gene>
    <name evidence="1" type="ORF">NM688_g3668</name>
</gene>
<evidence type="ECO:0000313" key="1">
    <source>
        <dbReference type="EMBL" id="KAJ3553337.1"/>
    </source>
</evidence>
<sequence length="407" mass="45982">MSSDMIFIRGPTLNGWALLYCDSAAYVFVSSSPTTTISSTILYTHSIYLAMVGRTPTQPQSFLSIVGRCDNFRIHPVLQEQTGFRTEEVVTFRLDTKPSSAAIGLLRSVIVEKLLAENALVPEGQAAFAIFNSNGKTAVSFADWVNTPAKKTRVMVDLCKKWRDQGLFEGVIGPKKWRNEMYPVYRNPFGKHDSPREEELESLGDANTRNFAFMMERSSCALFGVVTYGVHLTIYAEDKEGCKIWVPTRSRTKPTWPGYLDNSVAGGIAAGTGVFETLVKECMEEASIQEELIKKYAKSVGSVTYFFSTDAGWLQPETDVYERYLYEVRIPQGVDFQPKPLDGEVESFELLPLSEVTHRMRTGLFKPNCAVVLLDFMIRHGYITPDNEPDFLEITTRIHGRYDYEHW</sequence>
<evidence type="ECO:0000313" key="2">
    <source>
        <dbReference type="Proteomes" id="UP001148662"/>
    </source>
</evidence>
<proteinExistence type="predicted"/>
<organism evidence="1 2">
    <name type="scientific">Phlebia brevispora</name>
    <dbReference type="NCBI Taxonomy" id="194682"/>
    <lineage>
        <taxon>Eukaryota</taxon>
        <taxon>Fungi</taxon>
        <taxon>Dikarya</taxon>
        <taxon>Basidiomycota</taxon>
        <taxon>Agaricomycotina</taxon>
        <taxon>Agaricomycetes</taxon>
        <taxon>Polyporales</taxon>
        <taxon>Meruliaceae</taxon>
        <taxon>Phlebia</taxon>
    </lineage>
</organism>
<protein>
    <submittedName>
        <fullName evidence="1">Uncharacterized protein</fullName>
    </submittedName>
</protein>
<accession>A0ACC1T532</accession>
<dbReference type="Proteomes" id="UP001148662">
    <property type="component" value="Unassembled WGS sequence"/>
</dbReference>
<dbReference type="EMBL" id="JANHOG010000551">
    <property type="protein sequence ID" value="KAJ3553337.1"/>
    <property type="molecule type" value="Genomic_DNA"/>
</dbReference>
<comment type="caution">
    <text evidence="1">The sequence shown here is derived from an EMBL/GenBank/DDBJ whole genome shotgun (WGS) entry which is preliminary data.</text>
</comment>